<dbReference type="OrthoDB" id="128799at2"/>
<dbReference type="RefSeq" id="WP_158901729.1">
    <property type="nucleotide sequence ID" value="NZ_CP035733.1"/>
</dbReference>
<dbReference type="PANTHER" id="PTHR42776:SF27">
    <property type="entry name" value="DIPEPTIDYL PEPTIDASE FAMILY MEMBER 6"/>
    <property type="match status" value="1"/>
</dbReference>
<dbReference type="Pfam" id="PF00326">
    <property type="entry name" value="Peptidase_S9"/>
    <property type="match status" value="1"/>
</dbReference>
<keyword evidence="1" id="KW-0378">Hydrolase</keyword>
<evidence type="ECO:0000313" key="4">
    <source>
        <dbReference type="Proteomes" id="UP000428803"/>
    </source>
</evidence>
<dbReference type="GO" id="GO:0006508">
    <property type="term" value="P:proteolysis"/>
    <property type="evidence" value="ECO:0007669"/>
    <property type="project" value="InterPro"/>
</dbReference>
<dbReference type="PANTHER" id="PTHR42776">
    <property type="entry name" value="SERINE PEPTIDASE S9 FAMILY MEMBER"/>
    <property type="match status" value="1"/>
</dbReference>
<reference evidence="4" key="1">
    <citation type="submission" date="2019-01" db="EMBL/GenBank/DDBJ databases">
        <title>Sphingorhabdus lacus sp.nov., isolated from an oligotrophic freshwater lake.</title>
        <authorList>
            <person name="Park M."/>
        </authorList>
    </citation>
    <scope>NUCLEOTIDE SEQUENCE [LARGE SCALE GENOMIC DNA]</scope>
    <source>
        <strain evidence="4">IMCC1753</strain>
    </source>
</reference>
<feature type="domain" description="Peptidase S9 prolyl oligopeptidase catalytic" evidence="2">
    <location>
        <begin position="447"/>
        <end position="654"/>
    </location>
</feature>
<dbReference type="KEGG" id="slaa:EUU25_13285"/>
<protein>
    <submittedName>
        <fullName evidence="3">S9 family peptidase</fullName>
    </submittedName>
</protein>
<organism evidence="3 4">
    <name type="scientific">Sphingorhabdus lacus</name>
    <dbReference type="NCBI Taxonomy" id="392610"/>
    <lineage>
        <taxon>Bacteria</taxon>
        <taxon>Pseudomonadati</taxon>
        <taxon>Pseudomonadota</taxon>
        <taxon>Alphaproteobacteria</taxon>
        <taxon>Sphingomonadales</taxon>
        <taxon>Sphingomonadaceae</taxon>
        <taxon>Sphingorhabdus</taxon>
    </lineage>
</organism>
<dbReference type="SUPFAM" id="SSF53474">
    <property type="entry name" value="alpha/beta-Hydrolases"/>
    <property type="match status" value="1"/>
</dbReference>
<dbReference type="InterPro" id="IPR029058">
    <property type="entry name" value="AB_hydrolase_fold"/>
</dbReference>
<dbReference type="InterPro" id="IPR001375">
    <property type="entry name" value="Peptidase_S9_cat"/>
</dbReference>
<accession>A0A6I6LBT4</accession>
<dbReference type="Gene3D" id="3.40.50.1820">
    <property type="entry name" value="alpha/beta hydrolase"/>
    <property type="match status" value="1"/>
</dbReference>
<keyword evidence="4" id="KW-1185">Reference proteome</keyword>
<proteinExistence type="predicted"/>
<evidence type="ECO:0000259" key="2">
    <source>
        <dbReference type="Pfam" id="PF00326"/>
    </source>
</evidence>
<gene>
    <name evidence="3" type="ORF">EUU25_13285</name>
</gene>
<name>A0A6I6LBT4_9SPHN</name>
<evidence type="ECO:0000313" key="3">
    <source>
        <dbReference type="EMBL" id="QGY81496.1"/>
    </source>
</evidence>
<dbReference type="Proteomes" id="UP000428803">
    <property type="component" value="Chromosome"/>
</dbReference>
<dbReference type="GO" id="GO:0004252">
    <property type="term" value="F:serine-type endopeptidase activity"/>
    <property type="evidence" value="ECO:0007669"/>
    <property type="project" value="TreeGrafter"/>
</dbReference>
<sequence length="660" mass="73377">MRSTFAVANDIGGKFVKFILRAFLLISVLASRPVLSAEAPAEIPVDAFVESGSLVQPIISPNGEKIAFRERVGERTYVSFRPVDTEEIARVAFPEGYDLNWYRWAGDTKLLISATRKSIFYGIDLPVSSLIAYDVTTRKATQLGLKSQGLVGDDVLYVDPAGNFLLMAVSKSIFSTPGVYRVEIGSNTFTEIVRPQDNVWSWIADGSGVVRMGVAYGEQATRIYYRRSNEEKFALVDKIRKGKDEENAPESLIDVSQIVAGKDEGYVLSNKENGRFALYRFSYTSREIGEKLLDHPENDITGFTLNDAGTDIESATLTDDRDRIVWFDPAYKSLQRLLDKALPGQEAWIQSRSADGKRMTVFSTSPTDPGSYYIFEPSAKRLHRFAGLNDHINPAVLAVTKYIRYTARDGLSVPAYLTLPVGRQPGKLPLIVMPHGGPYGVRDTLDYNREVQFLANRGYAVIQPNFRGSDSYGEDYYKKGEGQIGRAMQDDLDDAVDWLAKEGIADATRVCIIGSSYGGYAALWGVIRNPERYRCAASFAGVTDFVTQLKYSKKGMESRHARKWQDIVRGDEDFKLDTVSPAKNAGKLTRPILLTHGDDDNVVPISQFNMMVAALKKAGKAAESHVYENEGHGLDEPANQKDWLERLEAFLDAHNPADPL</sequence>
<dbReference type="SUPFAM" id="SSF82171">
    <property type="entry name" value="DPP6 N-terminal domain-like"/>
    <property type="match status" value="1"/>
</dbReference>
<dbReference type="EMBL" id="CP035733">
    <property type="protein sequence ID" value="QGY81496.1"/>
    <property type="molecule type" value="Genomic_DNA"/>
</dbReference>
<dbReference type="AlphaFoldDB" id="A0A6I6LBT4"/>
<evidence type="ECO:0000256" key="1">
    <source>
        <dbReference type="ARBA" id="ARBA00022801"/>
    </source>
</evidence>